<feature type="region of interest" description="Disordered" evidence="1">
    <location>
        <begin position="136"/>
        <end position="155"/>
    </location>
</feature>
<evidence type="ECO:0000313" key="3">
    <source>
        <dbReference type="Proteomes" id="UP001321741"/>
    </source>
</evidence>
<dbReference type="RefSeq" id="WP_317637209.1">
    <property type="nucleotide sequence ID" value="NZ_AP026803.1"/>
</dbReference>
<feature type="compositionally biased region" description="Basic residues" evidence="1">
    <location>
        <begin position="34"/>
        <end position="61"/>
    </location>
</feature>
<dbReference type="Proteomes" id="UP001321741">
    <property type="component" value="Chromosome"/>
</dbReference>
<proteinExistence type="predicted"/>
<accession>A0ABN6SP12</accession>
<feature type="region of interest" description="Disordered" evidence="1">
    <location>
        <begin position="97"/>
        <end position="126"/>
    </location>
</feature>
<evidence type="ECO:0000256" key="1">
    <source>
        <dbReference type="SAM" id="MobiDB-lite"/>
    </source>
</evidence>
<reference evidence="2 3" key="1">
    <citation type="journal article" date="2023" name="Microbiol. Spectr.">
        <title>Symbiosis of Carpenter Bees with Uncharacterized Lactic Acid Bacteria Showing NAD Auxotrophy.</title>
        <authorList>
            <person name="Kawasaki S."/>
            <person name="Ozawa K."/>
            <person name="Mori T."/>
            <person name="Yamamoto A."/>
            <person name="Ito M."/>
            <person name="Ohkuma M."/>
            <person name="Sakamoto M."/>
            <person name="Matsutani M."/>
        </authorList>
    </citation>
    <scope>NUCLEOTIDE SEQUENCE [LARGE SCALE GENOMIC DNA]</scope>
    <source>
        <strain evidence="2 3">Kim32-2</strain>
    </source>
</reference>
<organism evidence="2 3">
    <name type="scientific">Lactobacillus xylocopicola</name>
    <dbReference type="NCBI Taxonomy" id="2976676"/>
    <lineage>
        <taxon>Bacteria</taxon>
        <taxon>Bacillati</taxon>
        <taxon>Bacillota</taxon>
        <taxon>Bacilli</taxon>
        <taxon>Lactobacillales</taxon>
        <taxon>Lactobacillaceae</taxon>
        <taxon>Lactobacillus</taxon>
    </lineage>
</organism>
<keyword evidence="3" id="KW-1185">Reference proteome</keyword>
<feature type="region of interest" description="Disordered" evidence="1">
    <location>
        <begin position="30"/>
        <end position="65"/>
    </location>
</feature>
<sequence>MTATGALVIGGVTYAAGSAVYNIARKAFQNGTAKKVKSSSKSKGKSKSSKKSKPKKSKSKKTKDGISAVVKAIARKIPKWLKKAAYQVDLKQFPKKAKNGIRKAKHGWEIRPKNSPGNPHGGSKWKLFDKKGRVGTLDENGRVGTLDENGRILRK</sequence>
<protein>
    <submittedName>
        <fullName evidence="2">Uncharacterized protein</fullName>
    </submittedName>
</protein>
<evidence type="ECO:0000313" key="2">
    <source>
        <dbReference type="EMBL" id="BDR60972.1"/>
    </source>
</evidence>
<gene>
    <name evidence="2" type="ORF">KIM322_12330</name>
</gene>
<name>A0ABN6SP12_9LACO</name>
<dbReference type="EMBL" id="AP026803">
    <property type="protein sequence ID" value="BDR60972.1"/>
    <property type="molecule type" value="Genomic_DNA"/>
</dbReference>